<evidence type="ECO:0000313" key="4">
    <source>
        <dbReference type="Proteomes" id="UP000184052"/>
    </source>
</evidence>
<sequence length="132" mass="14922">MKKILFPTDGSAECQKAYDMAEELAKKFDSEVTVFYVYDIHVMKGYEVTTTEEEGKKIIGKTVEYFKDRDVRVGSKIVKGYPAEAIIEEAEEGGYDLVIMCTHGMSARKRFMLGSVTNKVVQHVKVPMLVAR</sequence>
<dbReference type="RefSeq" id="WP_073045555.1">
    <property type="nucleotide sequence ID" value="NZ_FQZL01000004.1"/>
</dbReference>
<dbReference type="STRING" id="1121476.SAMN02745751_00132"/>
<dbReference type="Pfam" id="PF00582">
    <property type="entry name" value="Usp"/>
    <property type="match status" value="1"/>
</dbReference>
<gene>
    <name evidence="3" type="ORF">SAMN02745751_00132</name>
</gene>
<evidence type="ECO:0000313" key="3">
    <source>
        <dbReference type="EMBL" id="SHI36233.1"/>
    </source>
</evidence>
<dbReference type="AlphaFoldDB" id="A0A1M6AJ41"/>
<protein>
    <submittedName>
        <fullName evidence="3">Nucleotide-binding universal stress protein, UspA family</fullName>
    </submittedName>
</protein>
<dbReference type="EMBL" id="FQZL01000004">
    <property type="protein sequence ID" value="SHI36233.1"/>
    <property type="molecule type" value="Genomic_DNA"/>
</dbReference>
<evidence type="ECO:0000256" key="1">
    <source>
        <dbReference type="ARBA" id="ARBA00008791"/>
    </source>
</evidence>
<proteinExistence type="inferred from homology"/>
<name>A0A1M6AJ41_9FIRM</name>
<keyword evidence="4" id="KW-1185">Reference proteome</keyword>
<evidence type="ECO:0000259" key="2">
    <source>
        <dbReference type="Pfam" id="PF00582"/>
    </source>
</evidence>
<dbReference type="PRINTS" id="PR01438">
    <property type="entry name" value="UNVRSLSTRESS"/>
</dbReference>
<accession>A0A1M6AJ41</accession>
<dbReference type="Proteomes" id="UP000184052">
    <property type="component" value="Unassembled WGS sequence"/>
</dbReference>
<reference evidence="3 4" key="1">
    <citation type="submission" date="2016-11" db="EMBL/GenBank/DDBJ databases">
        <authorList>
            <person name="Jaros S."/>
            <person name="Januszkiewicz K."/>
            <person name="Wedrychowicz H."/>
        </authorList>
    </citation>
    <scope>NUCLEOTIDE SEQUENCE [LARGE SCALE GENOMIC DNA]</scope>
    <source>
        <strain evidence="3 4">DSM 17477</strain>
    </source>
</reference>
<dbReference type="CDD" id="cd00293">
    <property type="entry name" value="USP-like"/>
    <property type="match status" value="1"/>
</dbReference>
<dbReference type="PANTHER" id="PTHR46268:SF6">
    <property type="entry name" value="UNIVERSAL STRESS PROTEIN UP12"/>
    <property type="match status" value="1"/>
</dbReference>
<feature type="domain" description="UspA" evidence="2">
    <location>
        <begin position="1"/>
        <end position="132"/>
    </location>
</feature>
<dbReference type="InterPro" id="IPR006015">
    <property type="entry name" value="Universal_stress_UspA"/>
</dbReference>
<dbReference type="Gene3D" id="3.40.50.620">
    <property type="entry name" value="HUPs"/>
    <property type="match status" value="1"/>
</dbReference>
<dbReference type="InterPro" id="IPR014729">
    <property type="entry name" value="Rossmann-like_a/b/a_fold"/>
</dbReference>
<dbReference type="InterPro" id="IPR006016">
    <property type="entry name" value="UspA"/>
</dbReference>
<dbReference type="SUPFAM" id="SSF52402">
    <property type="entry name" value="Adenine nucleotide alpha hydrolases-like"/>
    <property type="match status" value="1"/>
</dbReference>
<comment type="similarity">
    <text evidence="1">Belongs to the universal stress protein A family.</text>
</comment>
<organism evidence="3 4">
    <name type="scientific">Dethiosulfatibacter aminovorans DSM 17477</name>
    <dbReference type="NCBI Taxonomy" id="1121476"/>
    <lineage>
        <taxon>Bacteria</taxon>
        <taxon>Bacillati</taxon>
        <taxon>Bacillota</taxon>
        <taxon>Tissierellia</taxon>
        <taxon>Dethiosulfatibacter</taxon>
    </lineage>
</organism>
<dbReference type="OrthoDB" id="9794782at2"/>
<dbReference type="PANTHER" id="PTHR46268">
    <property type="entry name" value="STRESS RESPONSE PROTEIN NHAX"/>
    <property type="match status" value="1"/>
</dbReference>